<reference evidence="4 5" key="1">
    <citation type="submission" date="2017-08" db="EMBL/GenBank/DDBJ databases">
        <title>Infants hospitalized years apart are colonized by the same room-sourced microbial strains.</title>
        <authorList>
            <person name="Brooks B."/>
            <person name="Olm M.R."/>
            <person name="Firek B.A."/>
            <person name="Baker R."/>
            <person name="Thomas B.C."/>
            <person name="Morowitz M.J."/>
            <person name="Banfield J.F."/>
        </authorList>
    </citation>
    <scope>NUCLEOTIDE SEQUENCE [LARGE SCALE GENOMIC DNA]</scope>
    <source>
        <strain evidence="4">S2_003_000_R2_14</strain>
    </source>
</reference>
<protein>
    <recommendedName>
        <fullName evidence="3">CBS domain-containing protein</fullName>
    </recommendedName>
</protein>
<evidence type="ECO:0000259" key="3">
    <source>
        <dbReference type="PROSITE" id="PS51371"/>
    </source>
</evidence>
<evidence type="ECO:0000256" key="1">
    <source>
        <dbReference type="ARBA" id="ARBA00023122"/>
    </source>
</evidence>
<dbReference type="PANTHER" id="PTHR43080:SF2">
    <property type="entry name" value="CBS DOMAIN-CONTAINING PROTEIN"/>
    <property type="match status" value="1"/>
</dbReference>
<dbReference type="SMART" id="SM00116">
    <property type="entry name" value="CBS"/>
    <property type="match status" value="2"/>
</dbReference>
<organism evidence="4 5">
    <name type="scientific">Archangium gephyra</name>
    <dbReference type="NCBI Taxonomy" id="48"/>
    <lineage>
        <taxon>Bacteria</taxon>
        <taxon>Pseudomonadati</taxon>
        <taxon>Myxococcota</taxon>
        <taxon>Myxococcia</taxon>
        <taxon>Myxococcales</taxon>
        <taxon>Cystobacterineae</taxon>
        <taxon>Archangiaceae</taxon>
        <taxon>Archangium</taxon>
    </lineage>
</organism>
<comment type="caution">
    <text evidence="4">The sequence shown here is derived from an EMBL/GenBank/DDBJ whole genome shotgun (WGS) entry which is preliminary data.</text>
</comment>
<dbReference type="Gene3D" id="3.10.580.10">
    <property type="entry name" value="CBS-domain"/>
    <property type="match status" value="1"/>
</dbReference>
<dbReference type="PANTHER" id="PTHR43080">
    <property type="entry name" value="CBS DOMAIN-CONTAINING PROTEIN CBSX3, MITOCHONDRIAL"/>
    <property type="match status" value="1"/>
</dbReference>
<dbReference type="InterPro" id="IPR046342">
    <property type="entry name" value="CBS_dom_sf"/>
</dbReference>
<sequence>MVAPSPTKQATPVRPSWCACPLRGEVLRGDAVAARPARRGAQGKGRGTAVVVAPVTMKTIPHVRKYMTTTPSSIAPTDTLARAHEVMRDMKIRHLPVCVGTTVVGVLSDGDLFRAESLAGADATKIKASDVMTPHPYTVSPEAPLDEVVQEMARKKMGSAVVVDNHKVVGVFTATDALDAFAELLHTRLA</sequence>
<dbReference type="SUPFAM" id="SSF54631">
    <property type="entry name" value="CBS-domain pair"/>
    <property type="match status" value="1"/>
</dbReference>
<dbReference type="EMBL" id="QFQP01000003">
    <property type="protein sequence ID" value="PZR16567.1"/>
    <property type="molecule type" value="Genomic_DNA"/>
</dbReference>
<evidence type="ECO:0000256" key="2">
    <source>
        <dbReference type="PROSITE-ProRule" id="PRU00703"/>
    </source>
</evidence>
<dbReference type="InterPro" id="IPR000644">
    <property type="entry name" value="CBS_dom"/>
</dbReference>
<evidence type="ECO:0000313" key="4">
    <source>
        <dbReference type="EMBL" id="PZR16567.1"/>
    </source>
</evidence>
<gene>
    <name evidence="4" type="ORF">DI536_05215</name>
</gene>
<feature type="domain" description="CBS" evidence="3">
    <location>
        <begin position="67"/>
        <end position="123"/>
    </location>
</feature>
<dbReference type="InterPro" id="IPR051257">
    <property type="entry name" value="Diverse_CBS-Domain"/>
</dbReference>
<dbReference type="PROSITE" id="PS51371">
    <property type="entry name" value="CBS"/>
    <property type="match status" value="2"/>
</dbReference>
<feature type="domain" description="CBS" evidence="3">
    <location>
        <begin position="132"/>
        <end position="188"/>
    </location>
</feature>
<dbReference type="Pfam" id="PF00571">
    <property type="entry name" value="CBS"/>
    <property type="match status" value="2"/>
</dbReference>
<keyword evidence="1 2" id="KW-0129">CBS domain</keyword>
<proteinExistence type="predicted"/>
<dbReference type="Proteomes" id="UP000249061">
    <property type="component" value="Unassembled WGS sequence"/>
</dbReference>
<dbReference type="AlphaFoldDB" id="A0A2W5TRN6"/>
<evidence type="ECO:0000313" key="5">
    <source>
        <dbReference type="Proteomes" id="UP000249061"/>
    </source>
</evidence>
<name>A0A2W5TRN6_9BACT</name>
<accession>A0A2W5TRN6</accession>